<evidence type="ECO:0000256" key="7">
    <source>
        <dbReference type="ARBA" id="ARBA00023180"/>
    </source>
</evidence>
<dbReference type="Pfam" id="PF00722">
    <property type="entry name" value="Glyco_hydro_16"/>
    <property type="match status" value="1"/>
</dbReference>
<proteinExistence type="inferred from homology"/>
<evidence type="ECO:0000256" key="5">
    <source>
        <dbReference type="ARBA" id="ARBA00022729"/>
    </source>
</evidence>
<dbReference type="InterPro" id="IPR000757">
    <property type="entry name" value="Beta-glucanase-like"/>
</dbReference>
<dbReference type="CDD" id="cd02179">
    <property type="entry name" value="GH16_beta_GRP"/>
    <property type="match status" value="1"/>
</dbReference>
<dbReference type="GO" id="GO:0005576">
    <property type="term" value="C:extracellular region"/>
    <property type="evidence" value="ECO:0007669"/>
    <property type="project" value="UniProtKB-SubCell"/>
</dbReference>
<gene>
    <name evidence="9" type="primary">LOC106121451</name>
</gene>
<evidence type="ECO:0000256" key="3">
    <source>
        <dbReference type="ARBA" id="ARBA00022525"/>
    </source>
</evidence>
<dbReference type="GO" id="GO:0004553">
    <property type="term" value="F:hydrolase activity, hydrolyzing O-glycosyl compounds"/>
    <property type="evidence" value="ECO:0007669"/>
    <property type="project" value="InterPro"/>
</dbReference>
<protein>
    <submittedName>
        <fullName evidence="9">Beta-1,3-glucan-binding protein-like</fullName>
    </submittedName>
</protein>
<dbReference type="KEGG" id="pxu:106121451"/>
<dbReference type="GO" id="GO:0005975">
    <property type="term" value="P:carbohydrate metabolic process"/>
    <property type="evidence" value="ECO:0007669"/>
    <property type="project" value="InterPro"/>
</dbReference>
<keyword evidence="7" id="KW-0325">Glycoprotein</keyword>
<evidence type="ECO:0000313" key="9">
    <source>
        <dbReference type="RefSeq" id="XP_013172587.1"/>
    </source>
</evidence>
<dbReference type="InterPro" id="IPR035806">
    <property type="entry name" value="GH16_GRP_C"/>
</dbReference>
<sequence>MLCNHKILTTLYFTVIFIYVNGNSLSVERFKRQNNESPTIIGRFINRFIRPPNDPETERTPNTFDYGSCQLSKSKTSAPGFVCKGQLLFEDNFNSDLNEGMIWTSEVKMPVQPDYPFNLYEDRAEVKDGKLLISPITLASKYGSDFVRRSMSLRHSCTGSTYEECNMEAFGPQILPPAITAKITTRNTFSFKYGRIEVGAKMPIGDWLIPLIQLEPRDNVYGSLNYASGLIRIACVKGNMELSKKLYGGAIVGHSEPLRSRYLREKQNNQQWSKSFHNFTLVWSPDEIVMYVDGENYGRVKPPNGFFEDVKKLNTSTSANWVKGSNMAPLDEMFHVSIGLDVGGVHEFQDSPNKPWKNSSNKAMLEFWNARHLWYPTWTLESVLSVDYIRIYAL</sequence>
<evidence type="ECO:0000256" key="4">
    <source>
        <dbReference type="ARBA" id="ARBA00022588"/>
    </source>
</evidence>
<dbReference type="Gene3D" id="2.60.120.200">
    <property type="match status" value="1"/>
</dbReference>
<dbReference type="PANTHER" id="PTHR10963">
    <property type="entry name" value="GLYCOSYL HYDROLASE-RELATED"/>
    <property type="match status" value="1"/>
</dbReference>
<keyword evidence="3" id="KW-0964">Secreted</keyword>
<dbReference type="GeneID" id="106121451"/>
<dbReference type="GO" id="GO:0045087">
    <property type="term" value="P:innate immune response"/>
    <property type="evidence" value="ECO:0007669"/>
    <property type="project" value="UniProtKB-KW"/>
</dbReference>
<evidence type="ECO:0000256" key="6">
    <source>
        <dbReference type="ARBA" id="ARBA00022859"/>
    </source>
</evidence>
<dbReference type="InterPro" id="IPR050546">
    <property type="entry name" value="Glycosyl_Hydrlase_16"/>
</dbReference>
<name>A0AAJ6ZHB5_PAPXU</name>
<keyword evidence="4" id="KW-0399">Innate immunity</keyword>
<evidence type="ECO:0000256" key="2">
    <source>
        <dbReference type="ARBA" id="ARBA00008781"/>
    </source>
</evidence>
<evidence type="ECO:0000256" key="1">
    <source>
        <dbReference type="ARBA" id="ARBA00004613"/>
    </source>
</evidence>
<dbReference type="AlphaFoldDB" id="A0AAJ6ZHB5"/>
<keyword evidence="6" id="KW-0391">Immunity</keyword>
<reference evidence="9" key="1">
    <citation type="submission" date="2025-08" db="UniProtKB">
        <authorList>
            <consortium name="RefSeq"/>
        </authorList>
    </citation>
    <scope>IDENTIFICATION</scope>
</reference>
<keyword evidence="5" id="KW-0732">Signal</keyword>
<dbReference type="Proteomes" id="UP000694872">
    <property type="component" value="Unplaced"/>
</dbReference>
<dbReference type="PROSITE" id="PS51762">
    <property type="entry name" value="GH16_2"/>
    <property type="match status" value="1"/>
</dbReference>
<comment type="subcellular location">
    <subcellularLocation>
        <location evidence="1">Secreted</location>
    </subcellularLocation>
</comment>
<comment type="similarity">
    <text evidence="2">Belongs to the insect beta-1,3-glucan binding protein family.</text>
</comment>
<dbReference type="RefSeq" id="XP_013172587.1">
    <property type="nucleotide sequence ID" value="XM_013317133.1"/>
</dbReference>
<feature type="domain" description="GH16" evidence="8">
    <location>
        <begin position="71"/>
        <end position="394"/>
    </location>
</feature>
<dbReference type="FunFam" id="2.60.120.200:FF:000235">
    <property type="entry name" value="Beta-1,3-glucan-binding protein"/>
    <property type="match status" value="1"/>
</dbReference>
<dbReference type="PANTHER" id="PTHR10963:SF60">
    <property type="entry name" value="GRAM-NEGATIVE BACTERIA-BINDING PROTEIN 1-RELATED"/>
    <property type="match status" value="1"/>
</dbReference>
<accession>A0AAJ6ZHB5</accession>
<dbReference type="InterPro" id="IPR013320">
    <property type="entry name" value="ConA-like_dom_sf"/>
</dbReference>
<dbReference type="SUPFAM" id="SSF49899">
    <property type="entry name" value="Concanavalin A-like lectins/glucanases"/>
    <property type="match status" value="1"/>
</dbReference>
<evidence type="ECO:0000259" key="8">
    <source>
        <dbReference type="PROSITE" id="PS51762"/>
    </source>
</evidence>
<organism evidence="9">
    <name type="scientific">Papilio xuthus</name>
    <name type="common">Asian swallowtail butterfly</name>
    <dbReference type="NCBI Taxonomy" id="66420"/>
    <lineage>
        <taxon>Eukaryota</taxon>
        <taxon>Metazoa</taxon>
        <taxon>Ecdysozoa</taxon>
        <taxon>Arthropoda</taxon>
        <taxon>Hexapoda</taxon>
        <taxon>Insecta</taxon>
        <taxon>Pterygota</taxon>
        <taxon>Neoptera</taxon>
        <taxon>Endopterygota</taxon>
        <taxon>Lepidoptera</taxon>
        <taxon>Glossata</taxon>
        <taxon>Ditrysia</taxon>
        <taxon>Papilionoidea</taxon>
        <taxon>Papilionidae</taxon>
        <taxon>Papilioninae</taxon>
        <taxon>Papilio</taxon>
    </lineage>
</organism>
<dbReference type="GO" id="GO:0045088">
    <property type="term" value="P:regulation of innate immune response"/>
    <property type="evidence" value="ECO:0007669"/>
    <property type="project" value="UniProtKB-ARBA"/>
</dbReference>